<evidence type="ECO:0000313" key="1">
    <source>
        <dbReference type="EMBL" id="JAH90807.1"/>
    </source>
</evidence>
<accession>A0A0E9WKD3</accession>
<reference evidence="1" key="1">
    <citation type="submission" date="2014-11" db="EMBL/GenBank/DDBJ databases">
        <authorList>
            <person name="Amaro Gonzalez C."/>
        </authorList>
    </citation>
    <scope>NUCLEOTIDE SEQUENCE</scope>
</reference>
<dbReference type="EMBL" id="GBXM01017770">
    <property type="protein sequence ID" value="JAH90807.1"/>
    <property type="molecule type" value="Transcribed_RNA"/>
</dbReference>
<dbReference type="AlphaFoldDB" id="A0A0E9WKD3"/>
<sequence>MRVVYQHVQVLGYCVCLRYNHISCYYSLECMMVLFKCLRRKETFTETCKTFIRCIVYNKDPPSPQ</sequence>
<protein>
    <submittedName>
        <fullName evidence="1">Uncharacterized protein</fullName>
    </submittedName>
</protein>
<reference evidence="1" key="2">
    <citation type="journal article" date="2015" name="Fish Shellfish Immunol.">
        <title>Early steps in the European eel (Anguilla anguilla)-Vibrio vulnificus interaction in the gills: Role of the RtxA13 toxin.</title>
        <authorList>
            <person name="Callol A."/>
            <person name="Pajuelo D."/>
            <person name="Ebbesson L."/>
            <person name="Teles M."/>
            <person name="MacKenzie S."/>
            <person name="Amaro C."/>
        </authorList>
    </citation>
    <scope>NUCLEOTIDE SEQUENCE</scope>
</reference>
<organism evidence="1">
    <name type="scientific">Anguilla anguilla</name>
    <name type="common">European freshwater eel</name>
    <name type="synonym">Muraena anguilla</name>
    <dbReference type="NCBI Taxonomy" id="7936"/>
    <lineage>
        <taxon>Eukaryota</taxon>
        <taxon>Metazoa</taxon>
        <taxon>Chordata</taxon>
        <taxon>Craniata</taxon>
        <taxon>Vertebrata</taxon>
        <taxon>Euteleostomi</taxon>
        <taxon>Actinopterygii</taxon>
        <taxon>Neopterygii</taxon>
        <taxon>Teleostei</taxon>
        <taxon>Anguilliformes</taxon>
        <taxon>Anguillidae</taxon>
        <taxon>Anguilla</taxon>
    </lineage>
</organism>
<name>A0A0E9WKD3_ANGAN</name>
<proteinExistence type="predicted"/>